<dbReference type="KEGG" id="nan:AArc1_0888"/>
<dbReference type="EMBL" id="CP024047">
    <property type="protein sequence ID" value="AXR77229.1"/>
    <property type="molecule type" value="Genomic_DNA"/>
</dbReference>
<evidence type="ECO:0000313" key="2">
    <source>
        <dbReference type="EMBL" id="AXR77229.1"/>
    </source>
</evidence>
<dbReference type="Pfam" id="PF18545">
    <property type="entry name" value="HalOD1"/>
    <property type="match status" value="1"/>
</dbReference>
<sequence>MRIVDAVARHREVHPTELHAPLYAAIDPEALDRLFDSTAADALDVTFEYAGHSVLVEGEGRVTVDDTVHDSAPEFRGEG</sequence>
<organism evidence="2 3">
    <name type="scientific">Natrarchaeobaculum sulfurireducens</name>
    <dbReference type="NCBI Taxonomy" id="2044521"/>
    <lineage>
        <taxon>Archaea</taxon>
        <taxon>Methanobacteriati</taxon>
        <taxon>Methanobacteriota</taxon>
        <taxon>Stenosarchaea group</taxon>
        <taxon>Halobacteria</taxon>
        <taxon>Halobacteriales</taxon>
        <taxon>Natrialbaceae</taxon>
        <taxon>Natrarchaeobaculum</taxon>
    </lineage>
</organism>
<reference evidence="3" key="1">
    <citation type="submission" date="2017-10" db="EMBL/GenBank/DDBJ databases">
        <title>Phenotypic and genomic properties of facultatively anaerobic sulfur-reducing natronoarchaea from hypersaline soda lakes.</title>
        <authorList>
            <person name="Sorokin D.Y."/>
            <person name="Kublanov I.V."/>
            <person name="Roman P."/>
            <person name="Sinninghe Damste J.S."/>
            <person name="Golyshin P.N."/>
            <person name="Rojo D."/>
            <person name="Ciordia S."/>
            <person name="Mena Md.C."/>
            <person name="Ferrer M."/>
            <person name="Messina E."/>
            <person name="Smedile F."/>
            <person name="La Spada G."/>
            <person name="La Cono V."/>
            <person name="Yakimov M.M."/>
        </authorList>
    </citation>
    <scope>NUCLEOTIDE SEQUENCE [LARGE SCALE GENOMIC DNA]</scope>
    <source>
        <strain evidence="3">AArc1</strain>
    </source>
</reference>
<name>A0A346PCI4_9EURY</name>
<proteinExistence type="predicted"/>
<dbReference type="AlphaFoldDB" id="A0A346PCI4"/>
<protein>
    <recommendedName>
        <fullName evidence="1">Halobacterial output domain-containing protein</fullName>
    </recommendedName>
</protein>
<dbReference type="Proteomes" id="UP000258707">
    <property type="component" value="Chromosome"/>
</dbReference>
<dbReference type="InterPro" id="IPR040624">
    <property type="entry name" value="HalOD1"/>
</dbReference>
<accession>A0A346PCI4</accession>
<evidence type="ECO:0000313" key="3">
    <source>
        <dbReference type="Proteomes" id="UP000258707"/>
    </source>
</evidence>
<evidence type="ECO:0000259" key="1">
    <source>
        <dbReference type="Pfam" id="PF18545"/>
    </source>
</evidence>
<feature type="domain" description="Halobacterial output" evidence="1">
    <location>
        <begin position="2"/>
        <end position="65"/>
    </location>
</feature>
<gene>
    <name evidence="2" type="ORF">AArc1_0888</name>
</gene>